<feature type="region of interest" description="Disordered" evidence="1">
    <location>
        <begin position="195"/>
        <end position="262"/>
    </location>
</feature>
<organism evidence="3 4">
    <name type="scientific">Actinoallomurus vinaceus</name>
    <dbReference type="NCBI Taxonomy" id="1080074"/>
    <lineage>
        <taxon>Bacteria</taxon>
        <taxon>Bacillati</taxon>
        <taxon>Actinomycetota</taxon>
        <taxon>Actinomycetes</taxon>
        <taxon>Streptosporangiales</taxon>
        <taxon>Thermomonosporaceae</taxon>
        <taxon>Actinoallomurus</taxon>
    </lineage>
</organism>
<keyword evidence="2" id="KW-0812">Transmembrane</keyword>
<dbReference type="RefSeq" id="WP_345429678.1">
    <property type="nucleotide sequence ID" value="NZ_BAABHK010000002.1"/>
</dbReference>
<reference evidence="4" key="1">
    <citation type="journal article" date="2019" name="Int. J. Syst. Evol. Microbiol.">
        <title>The Global Catalogue of Microorganisms (GCM) 10K type strain sequencing project: providing services to taxonomists for standard genome sequencing and annotation.</title>
        <authorList>
            <consortium name="The Broad Institute Genomics Platform"/>
            <consortium name="The Broad Institute Genome Sequencing Center for Infectious Disease"/>
            <person name="Wu L."/>
            <person name="Ma J."/>
        </authorList>
    </citation>
    <scope>NUCLEOTIDE SEQUENCE [LARGE SCALE GENOMIC DNA]</scope>
    <source>
        <strain evidence="4">JCM 17939</strain>
    </source>
</reference>
<accession>A0ABP8U206</accession>
<evidence type="ECO:0000256" key="1">
    <source>
        <dbReference type="SAM" id="MobiDB-lite"/>
    </source>
</evidence>
<keyword evidence="2" id="KW-1133">Transmembrane helix</keyword>
<gene>
    <name evidence="3" type="ORF">GCM10023196_012530</name>
</gene>
<evidence type="ECO:0000313" key="4">
    <source>
        <dbReference type="Proteomes" id="UP001501442"/>
    </source>
</evidence>
<name>A0ABP8U206_9ACTN</name>
<feature type="transmembrane region" description="Helical" evidence="2">
    <location>
        <begin position="168"/>
        <end position="190"/>
    </location>
</feature>
<protein>
    <recommendedName>
        <fullName evidence="5">Serine/threonine protein kinase</fullName>
    </recommendedName>
</protein>
<keyword evidence="4" id="KW-1185">Reference proteome</keyword>
<sequence>MPKPLQTGDPGELGPFRLESRLHESAAGIVYLGSDPQGRLVTVALLTTAAAGDAAARDRFRAAIARETPPPDPVPRVLPEPGPGEPAPVVAALAEGGAPWVATPYEEGRPGAERFLEPVLLRRGWTGRVRRGPSFQAYWASGPAGPAVGVEGPPVSGGAAALADSKGLATAVLSLAALLALLALLVFLLFSCEPSQPTPPQPTDTPASTPVSPEPSPSTTSARPSPSPGRSSSRTPRPTPSGGGQDTANPAGGPLGVRGRRG</sequence>
<dbReference type="EMBL" id="BAABHK010000002">
    <property type="protein sequence ID" value="GAA4622018.1"/>
    <property type="molecule type" value="Genomic_DNA"/>
</dbReference>
<evidence type="ECO:0008006" key="5">
    <source>
        <dbReference type="Google" id="ProtNLM"/>
    </source>
</evidence>
<feature type="compositionally biased region" description="Low complexity" evidence="1">
    <location>
        <begin position="204"/>
        <end position="236"/>
    </location>
</feature>
<keyword evidence="2" id="KW-0472">Membrane</keyword>
<comment type="caution">
    <text evidence="3">The sequence shown here is derived from an EMBL/GenBank/DDBJ whole genome shotgun (WGS) entry which is preliminary data.</text>
</comment>
<evidence type="ECO:0000313" key="3">
    <source>
        <dbReference type="EMBL" id="GAA4622018.1"/>
    </source>
</evidence>
<dbReference type="Proteomes" id="UP001501442">
    <property type="component" value="Unassembled WGS sequence"/>
</dbReference>
<proteinExistence type="predicted"/>
<evidence type="ECO:0000256" key="2">
    <source>
        <dbReference type="SAM" id="Phobius"/>
    </source>
</evidence>